<organism evidence="2">
    <name type="scientific">human gut metagenome</name>
    <dbReference type="NCBI Taxonomy" id="408170"/>
    <lineage>
        <taxon>unclassified sequences</taxon>
        <taxon>metagenomes</taxon>
        <taxon>organismal metagenomes</taxon>
    </lineage>
</organism>
<sequence>EIDDAIAEALRKAQEEEKKNNATNGGNGSSFDGTFAWPLDYSPRRVTSRMKYRWGRWHKGIDIGTNAEIGKRVIAAASGTVIYSAYQAGSSSSAGYGNYLIIYHGNGYCSLYAHMNSKVVSTGQKVSQGQLIGYSGNTGGVAPHLHFEIRKATSIGDFFGNNWKDPLDYLPGGYTIVD</sequence>
<proteinExistence type="predicted"/>
<dbReference type="GO" id="GO:0004222">
    <property type="term" value="F:metalloendopeptidase activity"/>
    <property type="evidence" value="ECO:0007669"/>
    <property type="project" value="TreeGrafter"/>
</dbReference>
<dbReference type="Pfam" id="PF01551">
    <property type="entry name" value="Peptidase_M23"/>
    <property type="match status" value="1"/>
</dbReference>
<dbReference type="InterPro" id="IPR011055">
    <property type="entry name" value="Dup_hybrid_motif"/>
</dbReference>
<dbReference type="PANTHER" id="PTHR21666:SF270">
    <property type="entry name" value="MUREIN HYDROLASE ACTIVATOR ENVC"/>
    <property type="match status" value="1"/>
</dbReference>
<dbReference type="AlphaFoldDB" id="K1TNX5"/>
<protein>
    <submittedName>
        <fullName evidence="2">Peptidase M23</fullName>
    </submittedName>
</protein>
<evidence type="ECO:0000259" key="1">
    <source>
        <dbReference type="Pfam" id="PF01551"/>
    </source>
</evidence>
<comment type="caution">
    <text evidence="2">The sequence shown here is derived from an EMBL/GenBank/DDBJ whole genome shotgun (WGS) entry which is preliminary data.</text>
</comment>
<reference evidence="2" key="1">
    <citation type="journal article" date="2013" name="Environ. Microbiol.">
        <title>Microbiota from the distal guts of lean and obese adolescents exhibit partial functional redundancy besides clear differences in community structure.</title>
        <authorList>
            <person name="Ferrer M."/>
            <person name="Ruiz A."/>
            <person name="Lanza F."/>
            <person name="Haange S.B."/>
            <person name="Oberbach A."/>
            <person name="Till H."/>
            <person name="Bargiela R."/>
            <person name="Campoy C."/>
            <person name="Segura M.T."/>
            <person name="Richter M."/>
            <person name="von Bergen M."/>
            <person name="Seifert J."/>
            <person name="Suarez A."/>
        </authorList>
    </citation>
    <scope>NUCLEOTIDE SEQUENCE</scope>
</reference>
<feature type="domain" description="M23ase beta-sheet core" evidence="1">
    <location>
        <begin position="58"/>
        <end position="152"/>
    </location>
</feature>
<dbReference type="CDD" id="cd12797">
    <property type="entry name" value="M23_peptidase"/>
    <property type="match status" value="1"/>
</dbReference>
<dbReference type="InterPro" id="IPR050570">
    <property type="entry name" value="Cell_wall_metabolism_enzyme"/>
</dbReference>
<dbReference type="EMBL" id="AJWY01004809">
    <property type="protein sequence ID" value="EKC71348.1"/>
    <property type="molecule type" value="Genomic_DNA"/>
</dbReference>
<dbReference type="Gene3D" id="2.70.70.10">
    <property type="entry name" value="Glucose Permease (Domain IIA)"/>
    <property type="match status" value="1"/>
</dbReference>
<gene>
    <name evidence="2" type="ORF">LEA_07309</name>
</gene>
<dbReference type="InterPro" id="IPR016047">
    <property type="entry name" value="M23ase_b-sheet_dom"/>
</dbReference>
<evidence type="ECO:0000313" key="2">
    <source>
        <dbReference type="EMBL" id="EKC71348.1"/>
    </source>
</evidence>
<name>K1TNX5_9ZZZZ</name>
<accession>K1TNX5</accession>
<feature type="non-terminal residue" evidence="2">
    <location>
        <position position="1"/>
    </location>
</feature>
<dbReference type="PANTHER" id="PTHR21666">
    <property type="entry name" value="PEPTIDASE-RELATED"/>
    <property type="match status" value="1"/>
</dbReference>
<dbReference type="SUPFAM" id="SSF51261">
    <property type="entry name" value="Duplicated hybrid motif"/>
    <property type="match status" value="1"/>
</dbReference>